<dbReference type="AlphaFoldDB" id="A0A0G1XDC0"/>
<protein>
    <recommendedName>
        <fullName evidence="4">Glycosyltransferase RgtA/B/C/D-like domain-containing protein</fullName>
    </recommendedName>
</protein>
<proteinExistence type="predicted"/>
<name>A0A0G1XDC0_9BACT</name>
<keyword evidence="1" id="KW-1133">Transmembrane helix</keyword>
<feature type="transmembrane region" description="Helical" evidence="1">
    <location>
        <begin position="243"/>
        <end position="263"/>
    </location>
</feature>
<accession>A0A0G1XDC0</accession>
<feature type="transmembrane region" description="Helical" evidence="1">
    <location>
        <begin position="185"/>
        <end position="206"/>
    </location>
</feature>
<dbReference type="Proteomes" id="UP000034846">
    <property type="component" value="Unassembled WGS sequence"/>
</dbReference>
<feature type="transmembrane region" description="Helical" evidence="1">
    <location>
        <begin position="151"/>
        <end position="178"/>
    </location>
</feature>
<evidence type="ECO:0000313" key="2">
    <source>
        <dbReference type="EMBL" id="KKW29273.1"/>
    </source>
</evidence>
<feature type="transmembrane region" description="Helical" evidence="1">
    <location>
        <begin position="12"/>
        <end position="32"/>
    </location>
</feature>
<organism evidence="2 3">
    <name type="scientific">Candidatus Uhrbacteria bacterium GW2011_GWD2_52_7</name>
    <dbReference type="NCBI Taxonomy" id="1618989"/>
    <lineage>
        <taxon>Bacteria</taxon>
        <taxon>Candidatus Uhriibacteriota</taxon>
    </lineage>
</organism>
<keyword evidence="1" id="KW-0472">Membrane</keyword>
<feature type="transmembrane region" description="Helical" evidence="1">
    <location>
        <begin position="314"/>
        <end position="332"/>
    </location>
</feature>
<reference evidence="2 3" key="1">
    <citation type="journal article" date="2015" name="Nature">
        <title>rRNA introns, odd ribosomes, and small enigmatic genomes across a large radiation of phyla.</title>
        <authorList>
            <person name="Brown C.T."/>
            <person name="Hug L.A."/>
            <person name="Thomas B.C."/>
            <person name="Sharon I."/>
            <person name="Castelle C.J."/>
            <person name="Singh A."/>
            <person name="Wilkins M.J."/>
            <person name="Williams K.H."/>
            <person name="Banfield J.F."/>
        </authorList>
    </citation>
    <scope>NUCLEOTIDE SEQUENCE [LARGE SCALE GENOMIC DNA]</scope>
</reference>
<sequence>LLAIHKQHTLAILLIAAIIGSIVALTAILYPLGYGFDPFLHRATVNHILEYGTITPKPLYYIGQYALELTATSLFALPLFAVDVALVPLALALAVLAIMTTSKHTSARWVSFLLLPFAAFLPTTPQALAYVFALLTIFALHEQSVSRQAAWIFALATTITHPLAGIPVLLFVVIEFLVKQKYSAAHITAIILTVLGGFALPAVFLLQASMSDLNIAWASNPFDVTRLALDGFFANKFNTWMDALYLIGANTLVITIALAAASIRPLRERSTAERASLLVIVALVLNFLALNQLFDFNFLISYERSDFALRLLTLIALFALPLAGTTIARIFARLENKPVPLVILPALLTALVIAAQTYVAYPRHDSYTRSAGFNVSATDIDAVHAIAKDAGDAPYVVLANQAVSAAAVDAFGFAHYFPGDIFYYPIPTGGPLYNIFLSMVDESPSREHALEAMELTQADTVYLVVNVYWWRSDRIIAAAKEQADDWFALNDGAVTIFKFTKTP</sequence>
<evidence type="ECO:0000313" key="3">
    <source>
        <dbReference type="Proteomes" id="UP000034846"/>
    </source>
</evidence>
<evidence type="ECO:0000256" key="1">
    <source>
        <dbReference type="SAM" id="Phobius"/>
    </source>
</evidence>
<feature type="transmembrane region" description="Helical" evidence="1">
    <location>
        <begin position="275"/>
        <end position="294"/>
    </location>
</feature>
<feature type="transmembrane region" description="Helical" evidence="1">
    <location>
        <begin position="112"/>
        <end position="139"/>
    </location>
</feature>
<keyword evidence="1" id="KW-0812">Transmembrane</keyword>
<dbReference type="EMBL" id="LCRD01000052">
    <property type="protein sequence ID" value="KKW29273.1"/>
    <property type="molecule type" value="Genomic_DNA"/>
</dbReference>
<comment type="caution">
    <text evidence="2">The sequence shown here is derived from an EMBL/GenBank/DDBJ whole genome shotgun (WGS) entry which is preliminary data.</text>
</comment>
<feature type="transmembrane region" description="Helical" evidence="1">
    <location>
        <begin position="339"/>
        <end position="361"/>
    </location>
</feature>
<evidence type="ECO:0008006" key="4">
    <source>
        <dbReference type="Google" id="ProtNLM"/>
    </source>
</evidence>
<gene>
    <name evidence="2" type="ORF">UY72_C0052G0001</name>
</gene>
<feature type="non-terminal residue" evidence="2">
    <location>
        <position position="1"/>
    </location>
</feature>
<feature type="transmembrane region" description="Helical" evidence="1">
    <location>
        <begin position="75"/>
        <end position="100"/>
    </location>
</feature>